<name>A0A9Q1CJY1_HOLLE</name>
<organism evidence="1 2">
    <name type="scientific">Holothuria leucospilota</name>
    <name type="common">Black long sea cucumber</name>
    <name type="synonym">Mertensiothuria leucospilota</name>
    <dbReference type="NCBI Taxonomy" id="206669"/>
    <lineage>
        <taxon>Eukaryota</taxon>
        <taxon>Metazoa</taxon>
        <taxon>Echinodermata</taxon>
        <taxon>Eleutherozoa</taxon>
        <taxon>Echinozoa</taxon>
        <taxon>Holothuroidea</taxon>
        <taxon>Aspidochirotacea</taxon>
        <taxon>Aspidochirotida</taxon>
        <taxon>Holothuriidae</taxon>
        <taxon>Holothuria</taxon>
    </lineage>
</organism>
<dbReference type="Proteomes" id="UP001152320">
    <property type="component" value="Chromosome 2"/>
</dbReference>
<protein>
    <submittedName>
        <fullName evidence="1">Uncharacterized protein</fullName>
    </submittedName>
</protein>
<evidence type="ECO:0000313" key="2">
    <source>
        <dbReference type="Proteomes" id="UP001152320"/>
    </source>
</evidence>
<dbReference type="AlphaFoldDB" id="A0A9Q1CJY1"/>
<comment type="caution">
    <text evidence="1">The sequence shown here is derived from an EMBL/GenBank/DDBJ whole genome shotgun (WGS) entry which is preliminary data.</text>
</comment>
<gene>
    <name evidence="1" type="ORF">HOLleu_04906</name>
</gene>
<evidence type="ECO:0000313" key="1">
    <source>
        <dbReference type="EMBL" id="KAJ8046285.1"/>
    </source>
</evidence>
<keyword evidence="2" id="KW-1185">Reference proteome</keyword>
<accession>A0A9Q1CJY1</accession>
<dbReference type="EMBL" id="JAIZAY010000002">
    <property type="protein sequence ID" value="KAJ8046285.1"/>
    <property type="molecule type" value="Genomic_DNA"/>
</dbReference>
<sequence>MELSNQTPYFSGSCDYQVNIPWMDLPFTGPTTKRNTSHLSGPIRVPRALQL</sequence>
<proteinExistence type="predicted"/>
<reference evidence="1" key="1">
    <citation type="submission" date="2021-10" db="EMBL/GenBank/DDBJ databases">
        <title>Tropical sea cucumber genome reveals ecological adaptation and Cuvierian tubules defense mechanism.</title>
        <authorList>
            <person name="Chen T."/>
        </authorList>
    </citation>
    <scope>NUCLEOTIDE SEQUENCE</scope>
    <source>
        <strain evidence="1">Nanhai2018</strain>
        <tissue evidence="1">Muscle</tissue>
    </source>
</reference>